<name>A0ABS8N1B2_9CLOT</name>
<dbReference type="Gene3D" id="3.30.750.70">
    <property type="entry name" value="4-hydroxybutyrate coenzyme like domains"/>
    <property type="match status" value="1"/>
</dbReference>
<dbReference type="PANTHER" id="PTHR21432">
    <property type="entry name" value="ACETYL-COA HYDROLASE-RELATED"/>
    <property type="match status" value="1"/>
</dbReference>
<keyword evidence="2" id="KW-0808">Transferase</keyword>
<proteinExistence type="inferred from homology"/>
<evidence type="ECO:0000256" key="2">
    <source>
        <dbReference type="ARBA" id="ARBA00022679"/>
    </source>
</evidence>
<dbReference type="InterPro" id="IPR038460">
    <property type="entry name" value="AcetylCoA_hyd_C_sf"/>
</dbReference>
<dbReference type="SUPFAM" id="SSF100950">
    <property type="entry name" value="NagB/RpiA/CoA transferase-like"/>
    <property type="match status" value="2"/>
</dbReference>
<feature type="domain" description="Acetyl-CoA hydrolase/transferase N-terminal" evidence="3">
    <location>
        <begin position="9"/>
        <end position="189"/>
    </location>
</feature>
<dbReference type="EMBL" id="JAJJPB010000001">
    <property type="protein sequence ID" value="MCC9293582.1"/>
    <property type="molecule type" value="Genomic_DNA"/>
</dbReference>
<accession>A0ABS8N1B2</accession>
<dbReference type="InterPro" id="IPR026888">
    <property type="entry name" value="AcetylCoA_hyd_C"/>
</dbReference>
<evidence type="ECO:0000259" key="3">
    <source>
        <dbReference type="Pfam" id="PF02550"/>
    </source>
</evidence>
<dbReference type="RefSeq" id="WP_229980592.1">
    <property type="nucleotide sequence ID" value="NZ_JAJJPB010000001.1"/>
</dbReference>
<evidence type="ECO:0000313" key="6">
    <source>
        <dbReference type="Proteomes" id="UP001165422"/>
    </source>
</evidence>
<comment type="caution">
    <text evidence="5">The sequence shown here is derived from an EMBL/GenBank/DDBJ whole genome shotgun (WGS) entry which is preliminary data.</text>
</comment>
<dbReference type="Pfam" id="PF13336">
    <property type="entry name" value="AcetylCoA_hyd_C"/>
    <property type="match status" value="1"/>
</dbReference>
<evidence type="ECO:0000256" key="1">
    <source>
        <dbReference type="ARBA" id="ARBA00009632"/>
    </source>
</evidence>
<dbReference type="InterPro" id="IPR046433">
    <property type="entry name" value="ActCoA_hydro"/>
</dbReference>
<dbReference type="Pfam" id="PF02550">
    <property type="entry name" value="AcetylCoA_hydro"/>
    <property type="match status" value="1"/>
</dbReference>
<keyword evidence="6" id="KW-1185">Reference proteome</keyword>
<dbReference type="InterPro" id="IPR037171">
    <property type="entry name" value="NagB/RpiA_transferase-like"/>
</dbReference>
<dbReference type="Gene3D" id="3.40.1080.20">
    <property type="entry name" value="Acetyl-CoA hydrolase/transferase C-terminal domain"/>
    <property type="match status" value="1"/>
</dbReference>
<protein>
    <submittedName>
        <fullName evidence="5">4-hydroxybutyrate CoA-transferase</fullName>
    </submittedName>
</protein>
<evidence type="ECO:0000259" key="4">
    <source>
        <dbReference type="Pfam" id="PF13336"/>
    </source>
</evidence>
<organism evidence="5 6">
    <name type="scientific">Clostridium aromativorans</name>
    <dbReference type="NCBI Taxonomy" id="2836848"/>
    <lineage>
        <taxon>Bacteria</taxon>
        <taxon>Bacillati</taxon>
        <taxon>Bacillota</taxon>
        <taxon>Clostridia</taxon>
        <taxon>Eubacteriales</taxon>
        <taxon>Clostridiaceae</taxon>
        <taxon>Clostridium</taxon>
    </lineage>
</organism>
<dbReference type="PANTHER" id="PTHR21432:SF20">
    <property type="entry name" value="ACETYL-COA HYDROLASE"/>
    <property type="match status" value="1"/>
</dbReference>
<feature type="domain" description="Acetyl-CoA hydrolase/transferase C-terminal" evidence="4">
    <location>
        <begin position="275"/>
        <end position="427"/>
    </location>
</feature>
<sequence length="436" mass="48086">MISTKLENLYKSKLVSADEAVSKIKSGDNVVFGTGCAEPLVLLDALVKNKEKYKNLNLYSMLPRSEGKYAQEGTEEYIHYNSLFVSKGVRNAVNSGRADYVPCFFHEMPRLFKEGYIPLDVSLIQVSKPDNHGFCSFGISNDFIKPATECAKIVIAEVNENMPRVLGDCFIHISDIECIVENTHPVVEMAPSKIGDVEKKIGKYCASLIEDGSTLQLGIGAIPDAVLSFLKDKKDLGIHSEMISDGIVDLVESGVITNKKKTLHPGKLVVTFLMGTKKLYDFVNDNAMVESDSVDYVNEPMVIMKNYKMVCINSCVEMDLMGQITAESVGLKQISGVGGQIDFMRGASMAKDGKSIIAIPSTAKKGTVSRIVPFLSKGSAITTSRNDVHYVVTEYGIAQLRGKSLKERARELIKIAHPKFRDELISEFENRFNCGY</sequence>
<comment type="similarity">
    <text evidence="1">Belongs to the acetyl-CoA hydrolase/transferase family.</text>
</comment>
<dbReference type="Proteomes" id="UP001165422">
    <property type="component" value="Unassembled WGS sequence"/>
</dbReference>
<dbReference type="InterPro" id="IPR003702">
    <property type="entry name" value="ActCoA_hydro_N"/>
</dbReference>
<dbReference type="Gene3D" id="3.40.1080.10">
    <property type="entry name" value="Glutaconate Coenzyme A-transferase"/>
    <property type="match status" value="1"/>
</dbReference>
<evidence type="ECO:0000313" key="5">
    <source>
        <dbReference type="EMBL" id="MCC9293582.1"/>
    </source>
</evidence>
<reference evidence="5" key="1">
    <citation type="submission" date="2021-11" db="EMBL/GenBank/DDBJ databases">
        <authorList>
            <person name="Qingchun L."/>
            <person name="Dong Z."/>
            <person name="Zongwei Q."/>
            <person name="Jia Z."/>
            <person name="Duotao L."/>
        </authorList>
    </citation>
    <scope>NUCLEOTIDE SEQUENCE</scope>
    <source>
        <strain evidence="5">WLY-B-L2</strain>
    </source>
</reference>
<gene>
    <name evidence="5" type="ORF">LN736_01670</name>
</gene>